<evidence type="ECO:0000259" key="2">
    <source>
        <dbReference type="Pfam" id="PF05754"/>
    </source>
</evidence>
<dbReference type="EMBL" id="SPHZ02000003">
    <property type="protein sequence ID" value="KAF0927025.1"/>
    <property type="molecule type" value="Genomic_DNA"/>
</dbReference>
<protein>
    <recommendedName>
        <fullName evidence="2">DUF834 domain-containing protein</fullName>
    </recommendedName>
</protein>
<dbReference type="Pfam" id="PF05754">
    <property type="entry name" value="DUF834"/>
    <property type="match status" value="1"/>
</dbReference>
<gene>
    <name evidence="3" type="ORF">E2562_029248</name>
</gene>
<organism evidence="3 4">
    <name type="scientific">Oryza meyeriana var. granulata</name>
    <dbReference type="NCBI Taxonomy" id="110450"/>
    <lineage>
        <taxon>Eukaryota</taxon>
        <taxon>Viridiplantae</taxon>
        <taxon>Streptophyta</taxon>
        <taxon>Embryophyta</taxon>
        <taxon>Tracheophyta</taxon>
        <taxon>Spermatophyta</taxon>
        <taxon>Magnoliopsida</taxon>
        <taxon>Liliopsida</taxon>
        <taxon>Poales</taxon>
        <taxon>Poaceae</taxon>
        <taxon>BOP clade</taxon>
        <taxon>Oryzoideae</taxon>
        <taxon>Oryzeae</taxon>
        <taxon>Oryzinae</taxon>
        <taxon>Oryza</taxon>
        <taxon>Oryza meyeriana</taxon>
    </lineage>
</organism>
<feature type="region of interest" description="Disordered" evidence="1">
    <location>
        <begin position="1"/>
        <end position="21"/>
    </location>
</feature>
<proteinExistence type="predicted"/>
<feature type="domain" description="DUF834" evidence="2">
    <location>
        <begin position="11"/>
        <end position="62"/>
    </location>
</feature>
<accession>A0A6G1ER08</accession>
<evidence type="ECO:0000313" key="4">
    <source>
        <dbReference type="Proteomes" id="UP000479710"/>
    </source>
</evidence>
<feature type="compositionally biased region" description="Basic and acidic residues" evidence="1">
    <location>
        <begin position="8"/>
        <end position="21"/>
    </location>
</feature>
<dbReference type="AlphaFoldDB" id="A0A6G1ER08"/>
<name>A0A6G1ER08_9ORYZ</name>
<reference evidence="3 4" key="1">
    <citation type="submission" date="2019-11" db="EMBL/GenBank/DDBJ databases">
        <title>Whole genome sequence of Oryza granulata.</title>
        <authorList>
            <person name="Li W."/>
        </authorList>
    </citation>
    <scope>NUCLEOTIDE SEQUENCE [LARGE SCALE GENOMIC DNA]</scope>
    <source>
        <strain evidence="4">cv. Menghai</strain>
        <tissue evidence="3">Leaf</tissue>
    </source>
</reference>
<comment type="caution">
    <text evidence="3">The sequence shown here is derived from an EMBL/GenBank/DDBJ whole genome shotgun (WGS) entry which is preliminary data.</text>
</comment>
<evidence type="ECO:0000256" key="1">
    <source>
        <dbReference type="SAM" id="MobiDB-lite"/>
    </source>
</evidence>
<dbReference type="InterPro" id="IPR008552">
    <property type="entry name" value="DUF834"/>
</dbReference>
<sequence length="112" mass="11904">MESSLSENYDRRRGRNGEALRVDSGELLPARYGGNGAVDGMEEDAAEPMEETTRLDGGWSDGEQQLGLARVAEPSGSRGRRCLSGLRLRGTAAEDLLDAVKHGVATAKLGMA</sequence>
<dbReference type="Proteomes" id="UP000479710">
    <property type="component" value="Unassembled WGS sequence"/>
</dbReference>
<keyword evidence="4" id="KW-1185">Reference proteome</keyword>
<evidence type="ECO:0000313" key="3">
    <source>
        <dbReference type="EMBL" id="KAF0927025.1"/>
    </source>
</evidence>